<dbReference type="GO" id="GO:0005886">
    <property type="term" value="C:plasma membrane"/>
    <property type="evidence" value="ECO:0007669"/>
    <property type="project" value="TreeGrafter"/>
</dbReference>
<dbReference type="SMART" id="SM00065">
    <property type="entry name" value="GAF"/>
    <property type="match status" value="2"/>
</dbReference>
<evidence type="ECO:0000259" key="1">
    <source>
        <dbReference type="PROSITE" id="PS50887"/>
    </source>
</evidence>
<dbReference type="InterPro" id="IPR050469">
    <property type="entry name" value="Diguanylate_Cyclase"/>
</dbReference>
<dbReference type="SUPFAM" id="SSF55073">
    <property type="entry name" value="Nucleotide cyclase"/>
    <property type="match status" value="1"/>
</dbReference>
<dbReference type="EMBL" id="DQWE01000330">
    <property type="protein sequence ID" value="HDI83510.1"/>
    <property type="molecule type" value="Genomic_DNA"/>
</dbReference>
<organism evidence="2">
    <name type="scientific">candidate division WOR-3 bacterium</name>
    <dbReference type="NCBI Taxonomy" id="2052148"/>
    <lineage>
        <taxon>Bacteria</taxon>
        <taxon>Bacteria division WOR-3</taxon>
    </lineage>
</organism>
<dbReference type="Proteomes" id="UP000885847">
    <property type="component" value="Unassembled WGS sequence"/>
</dbReference>
<comment type="caution">
    <text evidence="2">The sequence shown here is derived from an EMBL/GenBank/DDBJ whole genome shotgun (WGS) entry which is preliminary data.</text>
</comment>
<dbReference type="GO" id="GO:0043709">
    <property type="term" value="P:cell adhesion involved in single-species biofilm formation"/>
    <property type="evidence" value="ECO:0007669"/>
    <property type="project" value="TreeGrafter"/>
</dbReference>
<proteinExistence type="predicted"/>
<dbReference type="InterPro" id="IPR029787">
    <property type="entry name" value="Nucleotide_cyclase"/>
</dbReference>
<dbReference type="PROSITE" id="PS50887">
    <property type="entry name" value="GGDEF"/>
    <property type="match status" value="1"/>
</dbReference>
<dbReference type="InterPro" id="IPR000160">
    <property type="entry name" value="GGDEF_dom"/>
</dbReference>
<dbReference type="Pfam" id="PF13185">
    <property type="entry name" value="GAF_2"/>
    <property type="match status" value="2"/>
</dbReference>
<gene>
    <name evidence="2" type="ORF">ENF18_06960</name>
</gene>
<dbReference type="Gene3D" id="3.30.450.40">
    <property type="match status" value="2"/>
</dbReference>
<accession>A0A7C0ZAE7</accession>
<dbReference type="PANTHER" id="PTHR45138">
    <property type="entry name" value="REGULATORY COMPONENTS OF SENSORY TRANSDUCTION SYSTEM"/>
    <property type="match status" value="1"/>
</dbReference>
<dbReference type="AlphaFoldDB" id="A0A7C0ZAE7"/>
<dbReference type="CDD" id="cd01949">
    <property type="entry name" value="GGDEF"/>
    <property type="match status" value="1"/>
</dbReference>
<dbReference type="SMART" id="SM00267">
    <property type="entry name" value="GGDEF"/>
    <property type="match status" value="1"/>
</dbReference>
<evidence type="ECO:0000313" key="2">
    <source>
        <dbReference type="EMBL" id="HDI83510.1"/>
    </source>
</evidence>
<dbReference type="InterPro" id="IPR003018">
    <property type="entry name" value="GAF"/>
</dbReference>
<dbReference type="Pfam" id="PF00990">
    <property type="entry name" value="GGDEF"/>
    <property type="match status" value="1"/>
</dbReference>
<dbReference type="GO" id="GO:1902201">
    <property type="term" value="P:negative regulation of bacterial-type flagellum-dependent cell motility"/>
    <property type="evidence" value="ECO:0007669"/>
    <property type="project" value="TreeGrafter"/>
</dbReference>
<feature type="domain" description="GGDEF" evidence="1">
    <location>
        <begin position="452"/>
        <end position="578"/>
    </location>
</feature>
<dbReference type="Gene3D" id="3.30.70.270">
    <property type="match status" value="1"/>
</dbReference>
<dbReference type="InterPro" id="IPR043128">
    <property type="entry name" value="Rev_trsase/Diguanyl_cyclase"/>
</dbReference>
<sequence>MEIEKKLSGFLFSAFGPFSIERIVLKKKSKKIFEKGKTHKRKNRLEYKSNSKTLILYASETIKGNKRRELERIVKHFFTLLETAEEIEGKLESFKTLLNLSGNIISDLNIKEVIKRLLLAGLEITGVKHVSILLIENDRSGFAYEMYRSDKKLKTYRSTARMKKGISGRVLKTRKPVLVKDILKLKDVNPTAVKKGRRSLIAFPLLHTNRIIGIFYVDSDVPDAFDQEVLERVQFVANHAAIALGNAKLFNEIKKLADRQALLYNLSLSLISSIELKKMLKNLLLQLKKSLGIEYGAIVQYNKEKSIDIPIAWIGYKGLRNMVLPVTTPPDSLVAYAIAHKKMIYAEDVTKIKFYYNMVDDIQSEVAIPLILGEETVGAMVLSRTVKNGFEQEDLELLLTISSSVAMAIKNAELYEKTRIYAITDPLTGVANRRRIEEIIDREISRSIRYSRMFSLLFIDLDNFKVFNDTYGHTVGDEALKEFANILRTAVRKIDSVGRYGGDEFIVVLVETDISKALSTGNRVRKLVQEKMKEYGITLSIGVSTYPLHGTKKSQLVQAADNACYRAKKLGGNRVAHP</sequence>
<dbReference type="FunFam" id="3.30.70.270:FF:000001">
    <property type="entry name" value="Diguanylate cyclase domain protein"/>
    <property type="match status" value="1"/>
</dbReference>
<reference evidence="2" key="1">
    <citation type="journal article" date="2020" name="mSystems">
        <title>Genome- and Community-Level Interaction Insights into Carbon Utilization and Element Cycling Functions of Hydrothermarchaeota in Hydrothermal Sediment.</title>
        <authorList>
            <person name="Zhou Z."/>
            <person name="Liu Y."/>
            <person name="Xu W."/>
            <person name="Pan J."/>
            <person name="Luo Z.H."/>
            <person name="Li M."/>
        </authorList>
    </citation>
    <scope>NUCLEOTIDE SEQUENCE [LARGE SCALE GENOMIC DNA]</scope>
    <source>
        <strain evidence="2">HyVt-102</strain>
    </source>
</reference>
<dbReference type="InterPro" id="IPR029016">
    <property type="entry name" value="GAF-like_dom_sf"/>
</dbReference>
<dbReference type="PANTHER" id="PTHR45138:SF9">
    <property type="entry name" value="DIGUANYLATE CYCLASE DGCM-RELATED"/>
    <property type="match status" value="1"/>
</dbReference>
<dbReference type="GO" id="GO:0052621">
    <property type="term" value="F:diguanylate cyclase activity"/>
    <property type="evidence" value="ECO:0007669"/>
    <property type="project" value="TreeGrafter"/>
</dbReference>
<name>A0A7C0ZAE7_UNCW3</name>
<protein>
    <submittedName>
        <fullName evidence="2">GGDEF domain-containing protein</fullName>
    </submittedName>
</protein>
<dbReference type="SUPFAM" id="SSF55781">
    <property type="entry name" value="GAF domain-like"/>
    <property type="match status" value="2"/>
</dbReference>
<dbReference type="NCBIfam" id="TIGR00254">
    <property type="entry name" value="GGDEF"/>
    <property type="match status" value="1"/>
</dbReference>